<dbReference type="PANTHER" id="PTHR12687:SF4">
    <property type="entry name" value="NUCLEOLAR COMPLEX PROTEIN 2 HOMOLOG"/>
    <property type="match status" value="1"/>
</dbReference>
<feature type="compositionally biased region" description="Acidic residues" evidence="4">
    <location>
        <begin position="62"/>
        <end position="75"/>
    </location>
</feature>
<keyword evidence="6" id="KW-1185">Reference proteome</keyword>
<dbReference type="SUPFAM" id="SSF48371">
    <property type="entry name" value="ARM repeat"/>
    <property type="match status" value="1"/>
</dbReference>
<feature type="compositionally biased region" description="Acidic residues" evidence="4">
    <location>
        <begin position="157"/>
        <end position="185"/>
    </location>
</feature>
<evidence type="ECO:0000256" key="1">
    <source>
        <dbReference type="ARBA" id="ARBA00004123"/>
    </source>
</evidence>
<feature type="region of interest" description="Disordered" evidence="4">
    <location>
        <begin position="1"/>
        <end position="136"/>
    </location>
</feature>
<accession>A0A9P6NW54</accession>
<dbReference type="OrthoDB" id="2503652at2759"/>
<dbReference type="GO" id="GO:0042273">
    <property type="term" value="P:ribosomal large subunit biogenesis"/>
    <property type="evidence" value="ECO:0007669"/>
    <property type="project" value="TreeGrafter"/>
</dbReference>
<dbReference type="InterPro" id="IPR005343">
    <property type="entry name" value="Noc2"/>
</dbReference>
<dbReference type="Pfam" id="PF03715">
    <property type="entry name" value="Noc2"/>
    <property type="match status" value="1"/>
</dbReference>
<dbReference type="GO" id="GO:0005654">
    <property type="term" value="C:nucleoplasm"/>
    <property type="evidence" value="ECO:0007669"/>
    <property type="project" value="TreeGrafter"/>
</dbReference>
<feature type="region of interest" description="Disordered" evidence="4">
    <location>
        <begin position="152"/>
        <end position="196"/>
    </location>
</feature>
<feature type="compositionally biased region" description="Acidic residues" evidence="4">
    <location>
        <begin position="101"/>
        <end position="118"/>
    </location>
</feature>
<keyword evidence="3" id="KW-0539">Nucleus</keyword>
<dbReference type="GO" id="GO:0030690">
    <property type="term" value="C:Noc1p-Noc2p complex"/>
    <property type="evidence" value="ECO:0007669"/>
    <property type="project" value="TreeGrafter"/>
</dbReference>
<organism evidence="5 6">
    <name type="scientific">Cronartium quercuum f. sp. fusiforme G11</name>
    <dbReference type="NCBI Taxonomy" id="708437"/>
    <lineage>
        <taxon>Eukaryota</taxon>
        <taxon>Fungi</taxon>
        <taxon>Dikarya</taxon>
        <taxon>Basidiomycota</taxon>
        <taxon>Pucciniomycotina</taxon>
        <taxon>Pucciniomycetes</taxon>
        <taxon>Pucciniales</taxon>
        <taxon>Coleosporiaceae</taxon>
        <taxon>Cronartium</taxon>
    </lineage>
</organism>
<sequence length="709" mass="80259">MAGKKVTKRTKKFTKNHLSQTIKNRRKQQSKKKEIEGRKQARSIKSGRGPRPQQGDRSATIEDGEDDDDDDDDEPIPSKPKLDMSLDALLSAKGLASRSEDESDDGSSSDEDDDDDDLQSLGSADGPLGTGMDIKSLKEKDPEFYKYLEENDRDLLDFDPNEMDVDEDHDTGSEKDDDDQSDDDSDKQSASSNSPASVVVTRELLRSWQKSIIETKSMRALRKLLLAFRSAAFSANETVVDLPFSLESSSVFDALVSTTLRYLPVFLNMTAPAKEMPNGKFKVATHTKMYASVQRILKSYFSSLLELISQLPSRSTEERGVENESMVYRAISESAKLTPWIVGNRKVVRNWTKTLLELWSTADDNIRMASFLALRRLALASDETIKELVMKGVYTNLIRNAKHTATFTLPAINLMKNSASELYLLNQECAYPIVFSYIRQLAIHLRNSMKLKTKEGFQAVYNWQFYHSLDFWSLVLSTACDPTNQSKTPSPLQPLIYPLVQITTGVMKLIPTSRYFPLRFHCARLLLRITQRTGTFIPLAPFLFDTIDSALFQRRPKPSNLKPLDLEYLIRCPKQYEHTRVYADTVASETIFLLLEYYASQSDSIAFPEVVLPAIVSLRRFAKHANNRNLASQIRVLVEKLEANATWIEGRRAGVNFGPSDRVQVNRFLENPSEAAKAPLRTHLKLQSKIRNQKRAALDRSVHDTIEAD</sequence>
<evidence type="ECO:0000256" key="3">
    <source>
        <dbReference type="ARBA" id="ARBA00023242"/>
    </source>
</evidence>
<protein>
    <submittedName>
        <fullName evidence="5">Uncharacterized protein</fullName>
    </submittedName>
</protein>
<evidence type="ECO:0000256" key="2">
    <source>
        <dbReference type="ARBA" id="ARBA00005907"/>
    </source>
</evidence>
<evidence type="ECO:0000256" key="4">
    <source>
        <dbReference type="SAM" id="MobiDB-lite"/>
    </source>
</evidence>
<dbReference type="AlphaFoldDB" id="A0A9P6NW54"/>
<dbReference type="InterPro" id="IPR016024">
    <property type="entry name" value="ARM-type_fold"/>
</dbReference>
<evidence type="ECO:0000313" key="5">
    <source>
        <dbReference type="EMBL" id="KAG0150616.1"/>
    </source>
</evidence>
<gene>
    <name evidence="5" type="ORF">CROQUDRAFT_668499</name>
</gene>
<dbReference type="PANTHER" id="PTHR12687">
    <property type="entry name" value="NUCLEOLAR COMPLEX 2 AND RAD4-RELATED"/>
    <property type="match status" value="1"/>
</dbReference>
<reference evidence="5" key="1">
    <citation type="submission" date="2013-11" db="EMBL/GenBank/DDBJ databases">
        <title>Genome sequence of the fusiform rust pathogen reveals effectors for host alternation and coevolution with pine.</title>
        <authorList>
            <consortium name="DOE Joint Genome Institute"/>
            <person name="Smith K."/>
            <person name="Pendleton A."/>
            <person name="Kubisiak T."/>
            <person name="Anderson C."/>
            <person name="Salamov A."/>
            <person name="Aerts A."/>
            <person name="Riley R."/>
            <person name="Clum A."/>
            <person name="Lindquist E."/>
            <person name="Ence D."/>
            <person name="Campbell M."/>
            <person name="Kronenberg Z."/>
            <person name="Feau N."/>
            <person name="Dhillon B."/>
            <person name="Hamelin R."/>
            <person name="Burleigh J."/>
            <person name="Smith J."/>
            <person name="Yandell M."/>
            <person name="Nelson C."/>
            <person name="Grigoriev I."/>
            <person name="Davis J."/>
        </authorList>
    </citation>
    <scope>NUCLEOTIDE SEQUENCE</scope>
    <source>
        <strain evidence="5">G11</strain>
    </source>
</reference>
<proteinExistence type="inferred from homology"/>
<name>A0A9P6NW54_9BASI</name>
<evidence type="ECO:0000313" key="6">
    <source>
        <dbReference type="Proteomes" id="UP000886653"/>
    </source>
</evidence>
<comment type="subcellular location">
    <subcellularLocation>
        <location evidence="1">Nucleus</location>
    </subcellularLocation>
</comment>
<dbReference type="GO" id="GO:0030691">
    <property type="term" value="C:Noc2p-Noc3p complex"/>
    <property type="evidence" value="ECO:0007669"/>
    <property type="project" value="TreeGrafter"/>
</dbReference>
<comment type="similarity">
    <text evidence="2">Belongs to the NOC2 family.</text>
</comment>
<feature type="compositionally biased region" description="Basic residues" evidence="4">
    <location>
        <begin position="1"/>
        <end position="15"/>
    </location>
</feature>
<dbReference type="EMBL" id="MU167218">
    <property type="protein sequence ID" value="KAG0150616.1"/>
    <property type="molecule type" value="Genomic_DNA"/>
</dbReference>
<dbReference type="GO" id="GO:0005730">
    <property type="term" value="C:nucleolus"/>
    <property type="evidence" value="ECO:0007669"/>
    <property type="project" value="TreeGrafter"/>
</dbReference>
<comment type="caution">
    <text evidence="5">The sequence shown here is derived from an EMBL/GenBank/DDBJ whole genome shotgun (WGS) entry which is preliminary data.</text>
</comment>
<dbReference type="Proteomes" id="UP000886653">
    <property type="component" value="Unassembled WGS sequence"/>
</dbReference>